<accession>A0A0F4G934</accession>
<sequence>MNPNLLMHSSFTTALIDCVQRVSRDDERLVTGASTLVSGLSLILNQKNVQRVVQVDTVKQEEAQRKALARAEADARESSIDGPRAQGTAGEKQDWLPSNSVKTNKANLCIGRVFLTGTVAPLKDGKIRFGHASFVSTPTGAAHHKVRPHLVVSLEGGDALCVTFTSKGQRGIAAVPPGEKHKYFVIMSEDEEAARGAVEGAGEHDQIPTLVVRDMEHYKNSMVCIELTTVKSNSWIVPQACTFTPDSLKKIYDALLDNSHLKHRLEGFLSRPFTSQESTSSALPSQDAESDDQSDEEAYRPDRVQEQAAQRVRLTAPNDQSQIPRPARLGRMDSYRPSTPNNNHWDKDNTRKQSGLVYEERNNYREPQPHYSGDSTFTQYQARPSRQRRRSTDDPNTIPVDGSWFDGSRKRAKQDHPEH</sequence>
<dbReference type="EMBL" id="LAFY01004205">
    <property type="protein sequence ID" value="KJX93849.1"/>
    <property type="molecule type" value="Genomic_DNA"/>
</dbReference>
<evidence type="ECO:0000313" key="2">
    <source>
        <dbReference type="EMBL" id="KJX93849.1"/>
    </source>
</evidence>
<feature type="region of interest" description="Disordered" evidence="1">
    <location>
        <begin position="272"/>
        <end position="419"/>
    </location>
</feature>
<feature type="compositionally biased region" description="Basic and acidic residues" evidence="1">
    <location>
        <begin position="69"/>
        <end position="79"/>
    </location>
</feature>
<feature type="compositionally biased region" description="Basic and acidic residues" evidence="1">
    <location>
        <begin position="358"/>
        <end position="368"/>
    </location>
</feature>
<proteinExistence type="predicted"/>
<protein>
    <submittedName>
        <fullName evidence="2">Uncharacterized protein</fullName>
    </submittedName>
</protein>
<name>A0A0F4G934_9PEZI</name>
<keyword evidence="3" id="KW-1185">Reference proteome</keyword>
<gene>
    <name evidence="2" type="ORF">TI39_contig4246g00002</name>
</gene>
<comment type="caution">
    <text evidence="2">The sequence shown here is derived from an EMBL/GenBank/DDBJ whole genome shotgun (WGS) entry which is preliminary data.</text>
</comment>
<feature type="compositionally biased region" description="Polar residues" evidence="1">
    <location>
        <begin position="272"/>
        <end position="284"/>
    </location>
</feature>
<dbReference type="AlphaFoldDB" id="A0A0F4G934"/>
<feature type="compositionally biased region" description="Polar residues" evidence="1">
    <location>
        <begin position="373"/>
        <end position="384"/>
    </location>
</feature>
<evidence type="ECO:0000256" key="1">
    <source>
        <dbReference type="SAM" id="MobiDB-lite"/>
    </source>
</evidence>
<reference evidence="2 3" key="1">
    <citation type="submission" date="2015-03" db="EMBL/GenBank/DDBJ databases">
        <title>RNA-seq based gene annotation and comparative genomics of four Zymoseptoria species reveal species-specific pathogenicity related genes and transposable element activity.</title>
        <authorList>
            <person name="Grandaubert J."/>
            <person name="Bhattacharyya A."/>
            <person name="Stukenbrock E.H."/>
        </authorList>
    </citation>
    <scope>NUCLEOTIDE SEQUENCE [LARGE SCALE GENOMIC DNA]</scope>
    <source>
        <strain evidence="2 3">Zb18110</strain>
    </source>
</reference>
<organism evidence="2 3">
    <name type="scientific">Zymoseptoria brevis</name>
    <dbReference type="NCBI Taxonomy" id="1047168"/>
    <lineage>
        <taxon>Eukaryota</taxon>
        <taxon>Fungi</taxon>
        <taxon>Dikarya</taxon>
        <taxon>Ascomycota</taxon>
        <taxon>Pezizomycotina</taxon>
        <taxon>Dothideomycetes</taxon>
        <taxon>Dothideomycetidae</taxon>
        <taxon>Mycosphaerellales</taxon>
        <taxon>Mycosphaerellaceae</taxon>
        <taxon>Zymoseptoria</taxon>
    </lineage>
</organism>
<feature type="region of interest" description="Disordered" evidence="1">
    <location>
        <begin position="69"/>
        <end position="98"/>
    </location>
</feature>
<evidence type="ECO:0000313" key="3">
    <source>
        <dbReference type="Proteomes" id="UP000033647"/>
    </source>
</evidence>
<dbReference type="Proteomes" id="UP000033647">
    <property type="component" value="Unassembled WGS sequence"/>
</dbReference>